<protein>
    <submittedName>
        <fullName evidence="6">TetR family transcriptional regulator</fullName>
    </submittedName>
</protein>
<dbReference type="PROSITE" id="PS50977">
    <property type="entry name" value="HTH_TETR_2"/>
    <property type="match status" value="1"/>
</dbReference>
<reference evidence="6 7" key="1">
    <citation type="submission" date="2015-03" db="EMBL/GenBank/DDBJ databases">
        <authorList>
            <person name="Urmite Genomes"/>
        </authorList>
    </citation>
    <scope>NUCLEOTIDE SEQUENCE [LARGE SCALE GENOMIC DNA]</scope>
    <source>
        <strain evidence="6 7">CSUR P1491</strain>
    </source>
</reference>
<dbReference type="Gene3D" id="1.10.357.10">
    <property type="entry name" value="Tetracycline Repressor, domain 2"/>
    <property type="match status" value="1"/>
</dbReference>
<sequence length="187" mass="20566">MTTGNRRGRPGRRAILDVERVIDAALAILDADGLEAVSFRRLSTELGVSHMTMYGYFDSKESLLEALVARTLAVPSIRPVQNTPWDETLTQAIADLHRVLVNRPGVAEILVSQELTGEWVAEVREQLLDILRGGGYDERQATDGISIIFNYLLGAVMIQTRRGQGGSQSSFDLGLRYLIDGLKSTPP</sequence>
<gene>
    <name evidence="6" type="ORF">BN1232_04075</name>
</gene>
<dbReference type="PRINTS" id="PR00455">
    <property type="entry name" value="HTHTETR"/>
</dbReference>
<dbReference type="InterPro" id="IPR009057">
    <property type="entry name" value="Homeodomain-like_sf"/>
</dbReference>
<keyword evidence="3" id="KW-0804">Transcription</keyword>
<dbReference type="Pfam" id="PF00440">
    <property type="entry name" value="TetR_N"/>
    <property type="match status" value="1"/>
</dbReference>
<name>A0A0E4H2Q5_MYCLN</name>
<keyword evidence="2 4" id="KW-0238">DNA-binding</keyword>
<evidence type="ECO:0000313" key="6">
    <source>
        <dbReference type="EMBL" id="CQD17979.1"/>
    </source>
</evidence>
<dbReference type="PANTHER" id="PTHR30055">
    <property type="entry name" value="HTH-TYPE TRANSCRIPTIONAL REGULATOR RUTR"/>
    <property type="match status" value="1"/>
</dbReference>
<dbReference type="OrthoDB" id="3819648at2"/>
<evidence type="ECO:0000256" key="3">
    <source>
        <dbReference type="ARBA" id="ARBA00023163"/>
    </source>
</evidence>
<dbReference type="GO" id="GO:0003700">
    <property type="term" value="F:DNA-binding transcription factor activity"/>
    <property type="evidence" value="ECO:0007669"/>
    <property type="project" value="TreeGrafter"/>
</dbReference>
<evidence type="ECO:0000313" key="7">
    <source>
        <dbReference type="Proteomes" id="UP000199251"/>
    </source>
</evidence>
<dbReference type="InterPro" id="IPR050109">
    <property type="entry name" value="HTH-type_TetR-like_transc_reg"/>
</dbReference>
<dbReference type="SUPFAM" id="SSF46689">
    <property type="entry name" value="Homeodomain-like"/>
    <property type="match status" value="1"/>
</dbReference>
<keyword evidence="1" id="KW-0805">Transcription regulation</keyword>
<dbReference type="Pfam" id="PF02909">
    <property type="entry name" value="TetR_C_1"/>
    <property type="match status" value="1"/>
</dbReference>
<dbReference type="SUPFAM" id="SSF48498">
    <property type="entry name" value="Tetracyclin repressor-like, C-terminal domain"/>
    <property type="match status" value="1"/>
</dbReference>
<evidence type="ECO:0000256" key="2">
    <source>
        <dbReference type="ARBA" id="ARBA00023125"/>
    </source>
</evidence>
<organism evidence="6 7">
    <name type="scientific">Mycobacterium lentiflavum</name>
    <dbReference type="NCBI Taxonomy" id="141349"/>
    <lineage>
        <taxon>Bacteria</taxon>
        <taxon>Bacillati</taxon>
        <taxon>Actinomycetota</taxon>
        <taxon>Actinomycetes</taxon>
        <taxon>Mycobacteriales</taxon>
        <taxon>Mycobacteriaceae</taxon>
        <taxon>Mycobacterium</taxon>
        <taxon>Mycobacterium simiae complex</taxon>
    </lineage>
</organism>
<feature type="DNA-binding region" description="H-T-H motif" evidence="4">
    <location>
        <begin position="38"/>
        <end position="57"/>
    </location>
</feature>
<dbReference type="STRING" id="141349.BN1232_04075"/>
<dbReference type="RefSeq" id="WP_090604437.1">
    <property type="nucleotide sequence ID" value="NZ_CTEE01000001.1"/>
</dbReference>
<dbReference type="InterPro" id="IPR001647">
    <property type="entry name" value="HTH_TetR"/>
</dbReference>
<dbReference type="EMBL" id="CTEE01000001">
    <property type="protein sequence ID" value="CQD17979.1"/>
    <property type="molecule type" value="Genomic_DNA"/>
</dbReference>
<dbReference type="InterPro" id="IPR004111">
    <property type="entry name" value="Repressor_TetR_C"/>
</dbReference>
<evidence type="ECO:0000256" key="1">
    <source>
        <dbReference type="ARBA" id="ARBA00023015"/>
    </source>
</evidence>
<evidence type="ECO:0000259" key="5">
    <source>
        <dbReference type="PROSITE" id="PS50977"/>
    </source>
</evidence>
<dbReference type="AlphaFoldDB" id="A0A0E4H2Q5"/>
<dbReference type="GO" id="GO:0000976">
    <property type="term" value="F:transcription cis-regulatory region binding"/>
    <property type="evidence" value="ECO:0007669"/>
    <property type="project" value="TreeGrafter"/>
</dbReference>
<dbReference type="InterPro" id="IPR036271">
    <property type="entry name" value="Tet_transcr_reg_TetR-rel_C_sf"/>
</dbReference>
<accession>A0A0E4H2Q5</accession>
<feature type="domain" description="HTH tetR-type" evidence="5">
    <location>
        <begin position="15"/>
        <end position="75"/>
    </location>
</feature>
<dbReference type="Proteomes" id="UP000199251">
    <property type="component" value="Unassembled WGS sequence"/>
</dbReference>
<evidence type="ECO:0000256" key="4">
    <source>
        <dbReference type="PROSITE-ProRule" id="PRU00335"/>
    </source>
</evidence>
<dbReference type="GO" id="GO:0045892">
    <property type="term" value="P:negative regulation of DNA-templated transcription"/>
    <property type="evidence" value="ECO:0007669"/>
    <property type="project" value="InterPro"/>
</dbReference>
<dbReference type="PANTHER" id="PTHR30055:SF151">
    <property type="entry name" value="TRANSCRIPTIONAL REGULATORY PROTEIN"/>
    <property type="match status" value="1"/>
</dbReference>
<proteinExistence type="predicted"/>